<dbReference type="InterPro" id="IPR039809">
    <property type="entry name" value="Chemokine_b/g/d"/>
</dbReference>
<reference evidence="4 5" key="1">
    <citation type="submission" date="2024-09" db="EMBL/GenBank/DDBJ databases">
        <title>A chromosome-level genome assembly of Gray's grenadier anchovy, Coilia grayii.</title>
        <authorList>
            <person name="Fu Z."/>
        </authorList>
    </citation>
    <scope>NUCLEOTIDE SEQUENCE [LARGE SCALE GENOMIC DNA]</scope>
    <source>
        <strain evidence="4">G4</strain>
        <tissue evidence="4">Muscle</tissue>
    </source>
</reference>
<accession>A0ABD1KDZ8</accession>
<protein>
    <recommendedName>
        <fullName evidence="3">Chemokine interleukin-8-like domain-containing protein</fullName>
    </recommendedName>
</protein>
<feature type="chain" id="PRO_5044846748" description="Chemokine interleukin-8-like domain-containing protein" evidence="2">
    <location>
        <begin position="25"/>
        <end position="103"/>
    </location>
</feature>
<evidence type="ECO:0000256" key="1">
    <source>
        <dbReference type="ARBA" id="ARBA00022514"/>
    </source>
</evidence>
<keyword evidence="2" id="KW-0732">Signal</keyword>
<dbReference type="GO" id="GO:0005615">
    <property type="term" value="C:extracellular space"/>
    <property type="evidence" value="ECO:0007669"/>
    <property type="project" value="UniProtKB-KW"/>
</dbReference>
<keyword evidence="5" id="KW-1185">Reference proteome</keyword>
<dbReference type="SUPFAM" id="SSF54117">
    <property type="entry name" value="Interleukin 8-like chemokines"/>
    <property type="match status" value="1"/>
</dbReference>
<dbReference type="Proteomes" id="UP001591681">
    <property type="component" value="Unassembled WGS sequence"/>
</dbReference>
<name>A0ABD1KDZ8_9TELE</name>
<evidence type="ECO:0000313" key="4">
    <source>
        <dbReference type="EMBL" id="KAL2097068.1"/>
    </source>
</evidence>
<sequence>MAQICVPVLTLIMLCTMGLNCSEAASVRRGCCTMYSSGLVPMKAIRGFSIQRNNGKCNINAVILHTVKGNNICVDPSLGWVSNIIEKLKAQIKVLGNQQRKNQ</sequence>
<gene>
    <name evidence="4" type="ORF">ACEWY4_006275</name>
</gene>
<organism evidence="4 5">
    <name type="scientific">Coilia grayii</name>
    <name type="common">Gray's grenadier anchovy</name>
    <dbReference type="NCBI Taxonomy" id="363190"/>
    <lineage>
        <taxon>Eukaryota</taxon>
        <taxon>Metazoa</taxon>
        <taxon>Chordata</taxon>
        <taxon>Craniata</taxon>
        <taxon>Vertebrata</taxon>
        <taxon>Euteleostomi</taxon>
        <taxon>Actinopterygii</taxon>
        <taxon>Neopterygii</taxon>
        <taxon>Teleostei</taxon>
        <taxon>Clupei</taxon>
        <taxon>Clupeiformes</taxon>
        <taxon>Clupeoidei</taxon>
        <taxon>Engraulidae</taxon>
        <taxon>Coilinae</taxon>
        <taxon>Coilia</taxon>
    </lineage>
</organism>
<dbReference type="SMART" id="SM00199">
    <property type="entry name" value="SCY"/>
    <property type="match status" value="1"/>
</dbReference>
<dbReference type="PANTHER" id="PTHR12015:SF190">
    <property type="entry name" value="C-C MOTIF CHEMOKINE"/>
    <property type="match status" value="1"/>
</dbReference>
<evidence type="ECO:0000259" key="3">
    <source>
        <dbReference type="SMART" id="SM00199"/>
    </source>
</evidence>
<dbReference type="GO" id="GO:0005125">
    <property type="term" value="F:cytokine activity"/>
    <property type="evidence" value="ECO:0007669"/>
    <property type="project" value="UniProtKB-KW"/>
</dbReference>
<feature type="signal peptide" evidence="2">
    <location>
        <begin position="1"/>
        <end position="24"/>
    </location>
</feature>
<dbReference type="PANTHER" id="PTHR12015">
    <property type="entry name" value="SMALL INDUCIBLE CYTOKINE A"/>
    <property type="match status" value="1"/>
</dbReference>
<dbReference type="AlphaFoldDB" id="A0ABD1KDZ8"/>
<keyword evidence="1" id="KW-0202">Cytokine</keyword>
<feature type="domain" description="Chemokine interleukin-8-like" evidence="3">
    <location>
        <begin position="28"/>
        <end position="88"/>
    </location>
</feature>
<evidence type="ECO:0000313" key="5">
    <source>
        <dbReference type="Proteomes" id="UP001591681"/>
    </source>
</evidence>
<dbReference type="Gene3D" id="2.40.50.40">
    <property type="match status" value="1"/>
</dbReference>
<dbReference type="Pfam" id="PF00048">
    <property type="entry name" value="IL8"/>
    <property type="match status" value="1"/>
</dbReference>
<dbReference type="EMBL" id="JBHFQA010000006">
    <property type="protein sequence ID" value="KAL2097068.1"/>
    <property type="molecule type" value="Genomic_DNA"/>
</dbReference>
<proteinExistence type="predicted"/>
<evidence type="ECO:0000256" key="2">
    <source>
        <dbReference type="SAM" id="SignalP"/>
    </source>
</evidence>
<dbReference type="InterPro" id="IPR036048">
    <property type="entry name" value="Interleukin_8-like_sf"/>
</dbReference>
<dbReference type="InterPro" id="IPR001811">
    <property type="entry name" value="Chemokine_IL8-like_dom"/>
</dbReference>
<dbReference type="CDD" id="cd00272">
    <property type="entry name" value="Chemokine_CC"/>
    <property type="match status" value="1"/>
</dbReference>
<comment type="caution">
    <text evidence="4">The sequence shown here is derived from an EMBL/GenBank/DDBJ whole genome shotgun (WGS) entry which is preliminary data.</text>
</comment>